<dbReference type="STRING" id="1220188.A0A4S3JIY3"/>
<evidence type="ECO:0000259" key="1">
    <source>
        <dbReference type="PROSITE" id="PS51186"/>
    </source>
</evidence>
<accession>A0A4S3JIY3</accession>
<organism evidence="3 4">
    <name type="scientific">Aspergillus tanneri</name>
    <dbReference type="NCBI Taxonomy" id="1220188"/>
    <lineage>
        <taxon>Eukaryota</taxon>
        <taxon>Fungi</taxon>
        <taxon>Dikarya</taxon>
        <taxon>Ascomycota</taxon>
        <taxon>Pezizomycotina</taxon>
        <taxon>Eurotiomycetes</taxon>
        <taxon>Eurotiomycetidae</taxon>
        <taxon>Eurotiales</taxon>
        <taxon>Aspergillaceae</taxon>
        <taxon>Aspergillus</taxon>
        <taxon>Aspergillus subgen. Circumdati</taxon>
    </lineage>
</organism>
<protein>
    <recommendedName>
        <fullName evidence="1">N-acetyltransferase domain-containing protein</fullName>
    </recommendedName>
</protein>
<evidence type="ECO:0000313" key="3">
    <source>
        <dbReference type="EMBL" id="THC94488.1"/>
    </source>
</evidence>
<proteinExistence type="predicted"/>
<dbReference type="Proteomes" id="UP000324241">
    <property type="component" value="Unassembled WGS sequence"/>
</dbReference>
<dbReference type="InterPro" id="IPR000182">
    <property type="entry name" value="GNAT_dom"/>
</dbReference>
<dbReference type="GO" id="GO:0016747">
    <property type="term" value="F:acyltransferase activity, transferring groups other than amino-acyl groups"/>
    <property type="evidence" value="ECO:0007669"/>
    <property type="project" value="InterPro"/>
</dbReference>
<evidence type="ECO:0000313" key="4">
    <source>
        <dbReference type="Proteomes" id="UP000308092"/>
    </source>
</evidence>
<gene>
    <name evidence="2" type="ORF">ATNIH1004_004776</name>
    <name evidence="3" type="ORF">EYZ11_006053</name>
</gene>
<dbReference type="PANTHER" id="PTHR42791">
    <property type="entry name" value="GNAT FAMILY ACETYLTRANSFERASE"/>
    <property type="match status" value="1"/>
</dbReference>
<dbReference type="InterPro" id="IPR052523">
    <property type="entry name" value="Trichothecene_AcTrans"/>
</dbReference>
<dbReference type="CDD" id="cd04301">
    <property type="entry name" value="NAT_SF"/>
    <property type="match status" value="1"/>
</dbReference>
<dbReference type="Proteomes" id="UP000308092">
    <property type="component" value="Unassembled WGS sequence"/>
</dbReference>
<evidence type="ECO:0000313" key="5">
    <source>
        <dbReference type="Proteomes" id="UP000324241"/>
    </source>
</evidence>
<dbReference type="PANTHER" id="PTHR42791:SF2">
    <property type="entry name" value="N-ACETYLTRANSFERASE DOMAIN-CONTAINING PROTEIN"/>
    <property type="match status" value="1"/>
</dbReference>
<feature type="domain" description="N-acetyltransferase" evidence="1">
    <location>
        <begin position="3"/>
        <end position="213"/>
    </location>
</feature>
<evidence type="ECO:0000313" key="2">
    <source>
        <dbReference type="EMBL" id="KAA8648889.1"/>
    </source>
</evidence>
<sequence length="219" mass="25162">MPIQTRPTIESDVPALALINIDCFSHHEYWHNAFPSMDPARTYPLKFARCLQKLDSMDEHVFTAVDSTTGRIIGWSRWTIPGSADARVPLSEEAKMKITQIESVIPEGTNRALYDDFFTTLKETRALNMEIDDIALDYIATSSEYQRKGVATKLLQWGMDYADENDVRIYLEATPEGYPLYRKYGWRKVEDIVLDFEPFGGKGTATYIVMTRERKSKRS</sequence>
<keyword evidence="4" id="KW-1185">Reference proteome</keyword>
<dbReference type="VEuPathDB" id="FungiDB:EYZ11_006053"/>
<dbReference type="SUPFAM" id="SSF55729">
    <property type="entry name" value="Acyl-CoA N-acyltransferases (Nat)"/>
    <property type="match status" value="1"/>
</dbReference>
<dbReference type="GeneID" id="54327478"/>
<dbReference type="AlphaFoldDB" id="A0A4S3JIY3"/>
<dbReference type="Gene3D" id="3.40.630.30">
    <property type="match status" value="1"/>
</dbReference>
<dbReference type="EMBL" id="QUQM01000003">
    <property type="protein sequence ID" value="KAA8648889.1"/>
    <property type="molecule type" value="Genomic_DNA"/>
</dbReference>
<dbReference type="PROSITE" id="PS51186">
    <property type="entry name" value="GNAT"/>
    <property type="match status" value="1"/>
</dbReference>
<name>A0A4S3JIY3_9EURO</name>
<dbReference type="RefSeq" id="XP_033428250.1">
    <property type="nucleotide sequence ID" value="XM_033569444.1"/>
</dbReference>
<comment type="caution">
    <text evidence="3">The sequence shown here is derived from an EMBL/GenBank/DDBJ whole genome shotgun (WGS) entry which is preliminary data.</text>
</comment>
<dbReference type="OrthoDB" id="410198at2759"/>
<dbReference type="EMBL" id="SOSA01000205">
    <property type="protein sequence ID" value="THC94488.1"/>
    <property type="molecule type" value="Genomic_DNA"/>
</dbReference>
<dbReference type="InterPro" id="IPR016181">
    <property type="entry name" value="Acyl_CoA_acyltransferase"/>
</dbReference>
<reference evidence="3 4" key="1">
    <citation type="submission" date="2019-03" db="EMBL/GenBank/DDBJ databases">
        <title>The genome sequence of a newly discovered highly antifungal drug resistant Aspergillus species, Aspergillus tanneri NIH 1004.</title>
        <authorList>
            <person name="Mounaud S."/>
            <person name="Singh I."/>
            <person name="Joardar V."/>
            <person name="Pakala S."/>
            <person name="Pakala S."/>
            <person name="Venepally P."/>
            <person name="Hoover J."/>
            <person name="Nierman W."/>
            <person name="Chung J."/>
            <person name="Losada L."/>
        </authorList>
    </citation>
    <scope>NUCLEOTIDE SEQUENCE [LARGE SCALE GENOMIC DNA]</scope>
    <source>
        <strain evidence="3 4">NIH1004</strain>
    </source>
</reference>
<dbReference type="Pfam" id="PF13673">
    <property type="entry name" value="Acetyltransf_10"/>
    <property type="match status" value="1"/>
</dbReference>
<reference evidence="2 5" key="2">
    <citation type="submission" date="2019-08" db="EMBL/GenBank/DDBJ databases">
        <title>The genome sequence of a newly discovered highly antifungal drug resistant Aspergillus species, Aspergillus tanneri NIH 1004.</title>
        <authorList>
            <person name="Mounaud S."/>
            <person name="Singh I."/>
            <person name="Joardar V."/>
            <person name="Pakala S."/>
            <person name="Pakala S."/>
            <person name="Venepally P."/>
            <person name="Chung J.K."/>
            <person name="Losada L."/>
            <person name="Nierman W.C."/>
        </authorList>
    </citation>
    <scope>NUCLEOTIDE SEQUENCE [LARGE SCALE GENOMIC DNA]</scope>
    <source>
        <strain evidence="2 5">NIH1004</strain>
    </source>
</reference>